<accession>A0A1W1CSD0</accession>
<dbReference type="InterPro" id="IPR036736">
    <property type="entry name" value="ACP-like_sf"/>
</dbReference>
<proteinExistence type="predicted"/>
<organism evidence="2">
    <name type="scientific">hydrothermal vent metagenome</name>
    <dbReference type="NCBI Taxonomy" id="652676"/>
    <lineage>
        <taxon>unclassified sequences</taxon>
        <taxon>metagenomes</taxon>
        <taxon>ecological metagenomes</taxon>
    </lineage>
</organism>
<evidence type="ECO:0000313" key="2">
    <source>
        <dbReference type="EMBL" id="SFV68602.1"/>
    </source>
</evidence>
<protein>
    <recommendedName>
        <fullName evidence="1">Carrier domain-containing protein</fullName>
    </recommendedName>
</protein>
<feature type="domain" description="Carrier" evidence="1">
    <location>
        <begin position="1"/>
        <end position="79"/>
    </location>
</feature>
<evidence type="ECO:0000259" key="1">
    <source>
        <dbReference type="PROSITE" id="PS50075"/>
    </source>
</evidence>
<dbReference type="InterPro" id="IPR009081">
    <property type="entry name" value="PP-bd_ACP"/>
</dbReference>
<reference evidence="2" key="1">
    <citation type="submission" date="2016-10" db="EMBL/GenBank/DDBJ databases">
        <authorList>
            <person name="de Groot N.N."/>
        </authorList>
    </citation>
    <scope>NUCLEOTIDE SEQUENCE</scope>
</reference>
<gene>
    <name evidence="2" type="ORF">MNB_SM-5-255</name>
</gene>
<sequence>MSKYEKFLVDYIIEKNGIDINSININNNMFEQGYIDSLGIFTLFVLIEEEFDIDMSLDDVANFNIKTIKQLAQFIQSKSVL</sequence>
<dbReference type="Pfam" id="PF00550">
    <property type="entry name" value="PP-binding"/>
    <property type="match status" value="1"/>
</dbReference>
<dbReference type="SUPFAM" id="SSF47336">
    <property type="entry name" value="ACP-like"/>
    <property type="match status" value="1"/>
</dbReference>
<dbReference type="AlphaFoldDB" id="A0A1W1CSD0"/>
<dbReference type="EMBL" id="FPHH01000113">
    <property type="protein sequence ID" value="SFV68602.1"/>
    <property type="molecule type" value="Genomic_DNA"/>
</dbReference>
<dbReference type="Gene3D" id="1.10.1200.10">
    <property type="entry name" value="ACP-like"/>
    <property type="match status" value="1"/>
</dbReference>
<dbReference type="PROSITE" id="PS50075">
    <property type="entry name" value="CARRIER"/>
    <property type="match status" value="1"/>
</dbReference>
<name>A0A1W1CSD0_9ZZZZ</name>